<evidence type="ECO:0000256" key="5">
    <source>
        <dbReference type="ARBA" id="ARBA00023136"/>
    </source>
</evidence>
<dbReference type="PANTHER" id="PTHR22779:SF6">
    <property type="entry name" value="SD17342P"/>
    <property type="match status" value="1"/>
</dbReference>
<evidence type="ECO:0000256" key="1">
    <source>
        <dbReference type="ARBA" id="ARBA00004141"/>
    </source>
</evidence>
<dbReference type="PANTHER" id="PTHR22779">
    <property type="entry name" value="SD17342P"/>
    <property type="match status" value="1"/>
</dbReference>
<evidence type="ECO:0000256" key="6">
    <source>
        <dbReference type="SAM" id="Phobius"/>
    </source>
</evidence>
<dbReference type="Pfam" id="PF10190">
    <property type="entry name" value="Tmemb_170"/>
    <property type="match status" value="1"/>
</dbReference>
<accession>A0A2C5XGB5</accession>
<sequence length="142" mass="16188">MVSFNEPPPGYKTPHFPSLNVHTLYDKTPQRIYTLYHIDDVWRFTLVWTLIVYASFHLGAVVVAMLTHSWKRSSWRYLWLVPLVYLVVAGLEALLAGSIVGLLLGAVYRAGYYEMNTWIPCTWGFINVFVLLVASFSCQGGL</sequence>
<dbReference type="EMBL" id="NJEU01000686">
    <property type="protein sequence ID" value="PHH71379.1"/>
    <property type="molecule type" value="Genomic_DNA"/>
</dbReference>
<comment type="caution">
    <text evidence="7">The sequence shown here is derived from an EMBL/GenBank/DDBJ whole genome shotgun (WGS) entry which is preliminary data.</text>
</comment>
<dbReference type="GO" id="GO:0016020">
    <property type="term" value="C:membrane"/>
    <property type="evidence" value="ECO:0007669"/>
    <property type="project" value="UniProtKB-SubCell"/>
</dbReference>
<keyword evidence="8" id="KW-1185">Reference proteome</keyword>
<evidence type="ECO:0008006" key="9">
    <source>
        <dbReference type="Google" id="ProtNLM"/>
    </source>
</evidence>
<gene>
    <name evidence="7" type="ORF">CDD82_6545</name>
</gene>
<keyword evidence="3 6" id="KW-0812">Transmembrane</keyword>
<organism evidence="7 8">
    <name type="scientific">Ophiocordyceps australis</name>
    <dbReference type="NCBI Taxonomy" id="1399860"/>
    <lineage>
        <taxon>Eukaryota</taxon>
        <taxon>Fungi</taxon>
        <taxon>Dikarya</taxon>
        <taxon>Ascomycota</taxon>
        <taxon>Pezizomycotina</taxon>
        <taxon>Sordariomycetes</taxon>
        <taxon>Hypocreomycetidae</taxon>
        <taxon>Hypocreales</taxon>
        <taxon>Ophiocordycipitaceae</taxon>
        <taxon>Ophiocordyceps</taxon>
    </lineage>
</organism>
<evidence type="ECO:0000256" key="3">
    <source>
        <dbReference type="ARBA" id="ARBA00022692"/>
    </source>
</evidence>
<protein>
    <recommendedName>
        <fullName evidence="9">Integral membrane protein</fullName>
    </recommendedName>
</protein>
<name>A0A2C5XGB5_9HYPO</name>
<comment type="similarity">
    <text evidence="2">Belongs to the TMEM170 family.</text>
</comment>
<feature type="transmembrane region" description="Helical" evidence="6">
    <location>
        <begin position="117"/>
        <end position="138"/>
    </location>
</feature>
<comment type="subcellular location">
    <subcellularLocation>
        <location evidence="1">Membrane</location>
        <topology evidence="1">Multi-pass membrane protein</topology>
    </subcellularLocation>
</comment>
<feature type="transmembrane region" description="Helical" evidence="6">
    <location>
        <begin position="78"/>
        <end position="105"/>
    </location>
</feature>
<evidence type="ECO:0000256" key="4">
    <source>
        <dbReference type="ARBA" id="ARBA00022989"/>
    </source>
</evidence>
<dbReference type="Proteomes" id="UP000224854">
    <property type="component" value="Unassembled WGS sequence"/>
</dbReference>
<keyword evidence="4 6" id="KW-1133">Transmembrane helix</keyword>
<dbReference type="OrthoDB" id="2131401at2759"/>
<dbReference type="InterPro" id="IPR019334">
    <property type="entry name" value="TMEM170A/B/YPR153W-like"/>
</dbReference>
<proteinExistence type="inferred from homology"/>
<dbReference type="AlphaFoldDB" id="A0A2C5XGB5"/>
<evidence type="ECO:0000313" key="7">
    <source>
        <dbReference type="EMBL" id="PHH71379.1"/>
    </source>
</evidence>
<evidence type="ECO:0000313" key="8">
    <source>
        <dbReference type="Proteomes" id="UP000224854"/>
    </source>
</evidence>
<reference evidence="7 8" key="1">
    <citation type="submission" date="2017-06" db="EMBL/GenBank/DDBJ databases">
        <title>Ant-infecting Ophiocordyceps genomes reveal a high diversity of potential behavioral manipulation genes and a possible major role for enterotoxins.</title>
        <authorList>
            <person name="De Bekker C."/>
            <person name="Evans H.C."/>
            <person name="Brachmann A."/>
            <person name="Hughes D.P."/>
        </authorList>
    </citation>
    <scope>NUCLEOTIDE SEQUENCE [LARGE SCALE GENOMIC DNA]</scope>
    <source>
        <strain evidence="7 8">1348a</strain>
    </source>
</reference>
<feature type="transmembrane region" description="Helical" evidence="6">
    <location>
        <begin position="46"/>
        <end position="66"/>
    </location>
</feature>
<evidence type="ECO:0000256" key="2">
    <source>
        <dbReference type="ARBA" id="ARBA00006325"/>
    </source>
</evidence>
<keyword evidence="5 6" id="KW-0472">Membrane</keyword>